<keyword evidence="1" id="KW-1133">Transmembrane helix</keyword>
<dbReference type="AlphaFoldDB" id="A0AAV7LXP0"/>
<feature type="transmembrane region" description="Helical" evidence="1">
    <location>
        <begin position="92"/>
        <end position="111"/>
    </location>
</feature>
<proteinExistence type="predicted"/>
<comment type="caution">
    <text evidence="2">The sequence shown here is derived from an EMBL/GenBank/DDBJ whole genome shotgun (WGS) entry which is preliminary data.</text>
</comment>
<organism evidence="2 3">
    <name type="scientific">Pleurodeles waltl</name>
    <name type="common">Iberian ribbed newt</name>
    <dbReference type="NCBI Taxonomy" id="8319"/>
    <lineage>
        <taxon>Eukaryota</taxon>
        <taxon>Metazoa</taxon>
        <taxon>Chordata</taxon>
        <taxon>Craniata</taxon>
        <taxon>Vertebrata</taxon>
        <taxon>Euteleostomi</taxon>
        <taxon>Amphibia</taxon>
        <taxon>Batrachia</taxon>
        <taxon>Caudata</taxon>
        <taxon>Salamandroidea</taxon>
        <taxon>Salamandridae</taxon>
        <taxon>Pleurodelinae</taxon>
        <taxon>Pleurodeles</taxon>
    </lineage>
</organism>
<keyword evidence="3" id="KW-1185">Reference proteome</keyword>
<keyword evidence="1" id="KW-0812">Transmembrane</keyword>
<dbReference type="Proteomes" id="UP001066276">
    <property type="component" value="Chromosome 10"/>
</dbReference>
<evidence type="ECO:0000313" key="3">
    <source>
        <dbReference type="Proteomes" id="UP001066276"/>
    </source>
</evidence>
<evidence type="ECO:0000313" key="2">
    <source>
        <dbReference type="EMBL" id="KAJ1096300.1"/>
    </source>
</evidence>
<keyword evidence="1" id="KW-0472">Membrane</keyword>
<reference evidence="2" key="1">
    <citation type="journal article" date="2022" name="bioRxiv">
        <title>Sequencing and chromosome-scale assembly of the giantPleurodeles waltlgenome.</title>
        <authorList>
            <person name="Brown T."/>
            <person name="Elewa A."/>
            <person name="Iarovenko S."/>
            <person name="Subramanian E."/>
            <person name="Araus A.J."/>
            <person name="Petzold A."/>
            <person name="Susuki M."/>
            <person name="Suzuki K.-i.T."/>
            <person name="Hayashi T."/>
            <person name="Toyoda A."/>
            <person name="Oliveira C."/>
            <person name="Osipova E."/>
            <person name="Leigh N.D."/>
            <person name="Simon A."/>
            <person name="Yun M.H."/>
        </authorList>
    </citation>
    <scope>NUCLEOTIDE SEQUENCE</scope>
    <source>
        <strain evidence="2">20211129_DDA</strain>
        <tissue evidence="2">Liver</tissue>
    </source>
</reference>
<accession>A0AAV7LXP0</accession>
<name>A0AAV7LXP0_PLEWA</name>
<sequence>MSAAVLHGSSTGGGSDLAARGLRTSAVPACTCRPRAGLRESTLAFSAEEKCYINVNEAGRLRSHPSPSQFLEGPPSPLLRFAIRLWACCDDFHYSIAVTMVSIILLLLYSVSL</sequence>
<evidence type="ECO:0000256" key="1">
    <source>
        <dbReference type="SAM" id="Phobius"/>
    </source>
</evidence>
<dbReference type="EMBL" id="JANPWB010000014">
    <property type="protein sequence ID" value="KAJ1096300.1"/>
    <property type="molecule type" value="Genomic_DNA"/>
</dbReference>
<protein>
    <submittedName>
        <fullName evidence="2">Uncharacterized protein</fullName>
    </submittedName>
</protein>
<gene>
    <name evidence="2" type="ORF">NDU88_001443</name>
</gene>